<evidence type="ECO:0000313" key="2">
    <source>
        <dbReference type="Proteomes" id="UP000688137"/>
    </source>
</evidence>
<sequence length="152" mass="18059">MQQYSLPLLKKPFRPMKENIRHSLDTSSYVKIIKHTSEETSFANYVLKKQHELEVAMQQVIHQPQIKNSFSRHLPKIQEQQKTSPYLIRALVKNRYPTEPVEQKKEIDQMKSMDIPNHNKLGFEKFSINSLVRQQCRRVRVSPNRKLFTSVQ</sequence>
<protein>
    <submittedName>
        <fullName evidence="1">Uncharacterized protein</fullName>
    </submittedName>
</protein>
<dbReference type="OMA" id="DIPNHNK"/>
<organism evidence="1 2">
    <name type="scientific">Paramecium primaurelia</name>
    <dbReference type="NCBI Taxonomy" id="5886"/>
    <lineage>
        <taxon>Eukaryota</taxon>
        <taxon>Sar</taxon>
        <taxon>Alveolata</taxon>
        <taxon>Ciliophora</taxon>
        <taxon>Intramacronucleata</taxon>
        <taxon>Oligohymenophorea</taxon>
        <taxon>Peniculida</taxon>
        <taxon>Parameciidae</taxon>
        <taxon>Paramecium</taxon>
    </lineage>
</organism>
<reference evidence="1" key="1">
    <citation type="submission" date="2021-01" db="EMBL/GenBank/DDBJ databases">
        <authorList>
            <consortium name="Genoscope - CEA"/>
            <person name="William W."/>
        </authorList>
    </citation>
    <scope>NUCLEOTIDE SEQUENCE</scope>
</reference>
<accession>A0A8S1P5F5</accession>
<name>A0A8S1P5F5_PARPR</name>
<comment type="caution">
    <text evidence="1">The sequence shown here is derived from an EMBL/GenBank/DDBJ whole genome shotgun (WGS) entry which is preliminary data.</text>
</comment>
<dbReference type="Proteomes" id="UP000688137">
    <property type="component" value="Unassembled WGS sequence"/>
</dbReference>
<dbReference type="EMBL" id="CAJJDM010000109">
    <property type="protein sequence ID" value="CAD8098259.1"/>
    <property type="molecule type" value="Genomic_DNA"/>
</dbReference>
<keyword evidence="2" id="KW-1185">Reference proteome</keyword>
<dbReference type="AlphaFoldDB" id="A0A8S1P5F5"/>
<evidence type="ECO:0000313" key="1">
    <source>
        <dbReference type="EMBL" id="CAD8098259.1"/>
    </source>
</evidence>
<proteinExistence type="predicted"/>
<gene>
    <name evidence="1" type="ORF">PPRIM_AZ9-3.1.T1060136</name>
</gene>